<keyword evidence="11" id="KW-1185">Reference proteome</keyword>
<feature type="transmembrane region" description="Helical" evidence="9">
    <location>
        <begin position="510"/>
        <end position="529"/>
    </location>
</feature>
<gene>
    <name evidence="10" type="ORF">TKK_002675</name>
</gene>
<comment type="subcellular location">
    <subcellularLocation>
        <location evidence="1 9">Endoplasmic reticulum membrane</location>
        <topology evidence="1 9">Multi-pass membrane protein</topology>
    </subcellularLocation>
</comment>
<accession>A0ABD2XH30</accession>
<reference evidence="10 11" key="1">
    <citation type="journal article" date="2024" name="bioRxiv">
        <title>A reference genome for Trichogramma kaykai: A tiny desert-dwelling parasitoid wasp with competing sex-ratio distorters.</title>
        <authorList>
            <person name="Culotta J."/>
            <person name="Lindsey A.R."/>
        </authorList>
    </citation>
    <scope>NUCLEOTIDE SEQUENCE [LARGE SCALE GENOMIC DNA]</scope>
    <source>
        <strain evidence="10 11">KSX58</strain>
    </source>
</reference>
<comment type="similarity">
    <text evidence="3 9">Belongs to the RFT1 family.</text>
</comment>
<dbReference type="EMBL" id="JBJJXI010000023">
    <property type="protein sequence ID" value="KAL3404610.1"/>
    <property type="molecule type" value="Genomic_DNA"/>
</dbReference>
<evidence type="ECO:0000256" key="1">
    <source>
        <dbReference type="ARBA" id="ARBA00004477"/>
    </source>
</evidence>
<feature type="transmembrane region" description="Helical" evidence="9">
    <location>
        <begin position="116"/>
        <end position="139"/>
    </location>
</feature>
<evidence type="ECO:0000256" key="7">
    <source>
        <dbReference type="ARBA" id="ARBA00023136"/>
    </source>
</evidence>
<feature type="transmembrane region" description="Helical" evidence="9">
    <location>
        <begin position="422"/>
        <end position="441"/>
    </location>
</feature>
<feature type="transmembrane region" description="Helical" evidence="9">
    <location>
        <begin position="12"/>
        <end position="35"/>
    </location>
</feature>
<proteinExistence type="inferred from homology"/>
<comment type="caution">
    <text evidence="10">The sequence shown here is derived from an EMBL/GenBank/DDBJ whole genome shotgun (WGS) entry which is preliminary data.</text>
</comment>
<feature type="transmembrane region" description="Helical" evidence="9">
    <location>
        <begin position="382"/>
        <end position="402"/>
    </location>
</feature>
<keyword evidence="4 9" id="KW-0812">Transmembrane</keyword>
<feature type="transmembrane region" description="Helical" evidence="9">
    <location>
        <begin position="41"/>
        <end position="60"/>
    </location>
</feature>
<evidence type="ECO:0000313" key="10">
    <source>
        <dbReference type="EMBL" id="KAL3404610.1"/>
    </source>
</evidence>
<evidence type="ECO:0000313" key="11">
    <source>
        <dbReference type="Proteomes" id="UP001627154"/>
    </source>
</evidence>
<feature type="transmembrane region" description="Helical" evidence="9">
    <location>
        <begin position="81"/>
        <end position="104"/>
    </location>
</feature>
<feature type="transmembrane region" description="Helical" evidence="9">
    <location>
        <begin position="485"/>
        <end position="504"/>
    </location>
</feature>
<evidence type="ECO:0000256" key="9">
    <source>
        <dbReference type="RuleBase" id="RU365067"/>
    </source>
</evidence>
<feature type="transmembrane region" description="Helical" evidence="9">
    <location>
        <begin position="151"/>
        <end position="171"/>
    </location>
</feature>
<evidence type="ECO:0000256" key="8">
    <source>
        <dbReference type="ARBA" id="ARBA00045912"/>
    </source>
</evidence>
<feature type="transmembrane region" description="Helical" evidence="9">
    <location>
        <begin position="343"/>
        <end position="362"/>
    </location>
</feature>
<evidence type="ECO:0000256" key="2">
    <source>
        <dbReference type="ARBA" id="ARBA00004922"/>
    </source>
</evidence>
<evidence type="ECO:0000256" key="4">
    <source>
        <dbReference type="ARBA" id="ARBA00022692"/>
    </source>
</evidence>
<feature type="transmembrane region" description="Helical" evidence="9">
    <location>
        <begin position="177"/>
        <end position="203"/>
    </location>
</feature>
<evidence type="ECO:0000256" key="3">
    <source>
        <dbReference type="ARBA" id="ARBA00010288"/>
    </source>
</evidence>
<dbReference type="PANTHER" id="PTHR13117">
    <property type="entry name" value="ENDOPLASMIC RETICULUM MULTISPAN TRANSMEMBRANE PROTEIN-RELATED"/>
    <property type="match status" value="1"/>
</dbReference>
<dbReference type="PANTHER" id="PTHR13117:SF5">
    <property type="entry name" value="PROTEIN RFT1 HOMOLOG"/>
    <property type="match status" value="1"/>
</dbReference>
<comment type="pathway">
    <text evidence="2">Protein modification; protein glycosylation.</text>
</comment>
<keyword evidence="7 9" id="KW-0472">Membrane</keyword>
<protein>
    <recommendedName>
        <fullName evidence="9">Protein RFT1 homolog</fullName>
    </recommendedName>
</protein>
<dbReference type="GO" id="GO:0005789">
    <property type="term" value="C:endoplasmic reticulum membrane"/>
    <property type="evidence" value="ECO:0007669"/>
    <property type="project" value="UniProtKB-SubCell"/>
</dbReference>
<organism evidence="10 11">
    <name type="scientific">Trichogramma kaykai</name>
    <dbReference type="NCBI Taxonomy" id="54128"/>
    <lineage>
        <taxon>Eukaryota</taxon>
        <taxon>Metazoa</taxon>
        <taxon>Ecdysozoa</taxon>
        <taxon>Arthropoda</taxon>
        <taxon>Hexapoda</taxon>
        <taxon>Insecta</taxon>
        <taxon>Pterygota</taxon>
        <taxon>Neoptera</taxon>
        <taxon>Endopterygota</taxon>
        <taxon>Hymenoptera</taxon>
        <taxon>Apocrita</taxon>
        <taxon>Proctotrupomorpha</taxon>
        <taxon>Chalcidoidea</taxon>
        <taxon>Trichogrammatidae</taxon>
        <taxon>Trichogramma</taxon>
    </lineage>
</organism>
<keyword evidence="6 9" id="KW-1133">Transmembrane helix</keyword>
<evidence type="ECO:0000256" key="6">
    <source>
        <dbReference type="ARBA" id="ARBA00022989"/>
    </source>
</evidence>
<feature type="transmembrane region" description="Helical" evidence="9">
    <location>
        <begin position="447"/>
        <end position="465"/>
    </location>
</feature>
<evidence type="ECO:0000256" key="5">
    <source>
        <dbReference type="ARBA" id="ARBA00022824"/>
    </source>
</evidence>
<sequence>MAPNILKSSLENASFNIIFQILCRGVTFVLNAFVVRHVGQAVLGVMNVRLLLLESMILFLSKEPFMKACLTNTAEHNWAQVINLLWMTVPICVGMSFIFGYIWLNVLQTSEILPPYYNFAVVAVAVSCVIELSSLVIQLIASAFLFVRLRIVLDTIMIALRTMTFVFLILYNPENALLAFGVAQLVAAVFYTTSLYGYFHIYIKRLKRHKLKRRMSVSDDGVEEYIESEFPFVTIKEFLPGQLENNDSYLDRKLTILTWSFFKQGILKQVLTEGERLIMTILPVLTFSEQGIYEVVNNLGSLAARFIFRPIEESSYFYFTQMIQRDRPISRQNPTKIQESSNVLRHLCGGVTSIGLIVLVFGQSYSSLLLWLYGGEKLIDDLPVLLLRAHCLAVLLLGINGVTEGYTNATADSDTINKNNLIMIYESIAFLGASYVFATWFGPVGFIFGNCVNMILRIVHSVMFIDRRYKETSYKPLLGLVPKSLFAGSLIVAALVTSISQAYYFSEDKFLHLFIGVIMFIIVASSWAYDNYDLLKVGFNRWLERRDSDVKEE</sequence>
<dbReference type="AlphaFoldDB" id="A0ABD2XH30"/>
<dbReference type="InterPro" id="IPR007594">
    <property type="entry name" value="RFT1"/>
</dbReference>
<dbReference type="Proteomes" id="UP001627154">
    <property type="component" value="Unassembled WGS sequence"/>
</dbReference>
<name>A0ABD2XH30_9HYME</name>
<dbReference type="Pfam" id="PF04506">
    <property type="entry name" value="Rft-1"/>
    <property type="match status" value="1"/>
</dbReference>
<comment type="function">
    <text evidence="8 9">Intramembrane glycolipid transporter that operates in the biosynthetic pathway of dolichol-linked oligosaccharides, the glycan precursors employed in protein asparagine (N)-glycosylation. The sequential addition of sugars to dolichol pyrophosphate produces dolichol-linked oligosaccharides containing fourteen sugars, including two GlcNAcs, nine mannoses and three glucoses. Once assembled, the oligosaccharide is transferred from the lipid to nascent proteins by oligosaccharyltransferases. The assembly of dolichol-linked oligosaccharides begins on the cytosolic side of the endoplasmic reticulum membrane and finishes in its lumen. RFT1 could mediate the translocation of the cytosolically oriented intermediate DolPP-GlcNAc2Man5, produced by ALG11, into the ER lumen where dolichol-linked oligosaccharides assembly continues. However, the intramembrane lipid transporter activity could not be confirmed in vitro.</text>
</comment>
<keyword evidence="5" id="KW-0256">Endoplasmic reticulum</keyword>